<organism evidence="1 2">
    <name type="scientific">Rhizobium etli</name>
    <dbReference type="NCBI Taxonomy" id="29449"/>
    <lineage>
        <taxon>Bacteria</taxon>
        <taxon>Pseudomonadati</taxon>
        <taxon>Pseudomonadota</taxon>
        <taxon>Alphaproteobacteria</taxon>
        <taxon>Hyphomicrobiales</taxon>
        <taxon>Rhizobiaceae</taxon>
        <taxon>Rhizobium/Agrobacterium group</taxon>
        <taxon>Rhizobium</taxon>
    </lineage>
</organism>
<evidence type="ECO:0000313" key="2">
    <source>
        <dbReference type="Proteomes" id="UP000194159"/>
    </source>
</evidence>
<accession>A0AAN1EN89</accession>
<keyword evidence="1" id="KW-0614">Plasmid</keyword>
<sequence length="67" mass="7115">MRVYFPALFLVLLGIGWNSGFFGAAAMVADCHGPAERSKVQGANDFLVFGTVACAFFSTRSLLHSSG</sequence>
<dbReference type="AlphaFoldDB" id="A0AAN1EN89"/>
<geneLocation type="plasmid" evidence="2">
    <name>pretnxc12e</name>
</geneLocation>
<dbReference type="PANTHER" id="PTHR23534">
    <property type="entry name" value="MFS PERMEASE"/>
    <property type="match status" value="1"/>
</dbReference>
<reference evidence="1 2" key="1">
    <citation type="submission" date="2017-04" db="EMBL/GenBank/DDBJ databases">
        <title>Complete genome sequences of Rhizobium genomic linages associated to common bean (phaseolus vulgaris).</title>
        <authorList>
            <person name="Santamaria R.I."/>
            <person name="Bustos P."/>
            <person name="Perez-Carrascal O."/>
            <person name="Martinez-Flores I."/>
            <person name="Juarez S."/>
            <person name="Lozano L."/>
            <person name="Miranda F."/>
            <person name="Vinuesa P."/>
            <person name="Martinez-Romero E."/>
            <person name="Cevallos M.A."/>
            <person name="Romero D."/>
            <person name="Davila G."/>
            <person name="Gonzalez V."/>
        </authorList>
    </citation>
    <scope>NUCLEOTIDE SEQUENCE [LARGE SCALE GENOMIC DNA]</scope>
    <source>
        <strain evidence="1 2">NXC12</strain>
        <plasmid evidence="2">pretnxc12e</plasmid>
    </source>
</reference>
<proteinExistence type="predicted"/>
<evidence type="ECO:0000313" key="1">
    <source>
        <dbReference type="EMBL" id="ARQ13799.1"/>
    </source>
</evidence>
<protein>
    <submittedName>
        <fullName evidence="1">Uncharacterized protein</fullName>
    </submittedName>
</protein>
<name>A0AAN1EN89_RHIET</name>
<dbReference type="Proteomes" id="UP000194159">
    <property type="component" value="Plasmid pRetNXC12e"/>
</dbReference>
<dbReference type="PANTHER" id="PTHR23534:SF1">
    <property type="entry name" value="MAJOR FACILITATOR SUPERFAMILY PROTEIN"/>
    <property type="match status" value="1"/>
</dbReference>
<gene>
    <name evidence="1" type="ORF">NXC12_PE00201</name>
</gene>
<dbReference type="EMBL" id="CP020911">
    <property type="protein sequence ID" value="ARQ13799.1"/>
    <property type="molecule type" value="Genomic_DNA"/>
</dbReference>